<evidence type="ECO:0000313" key="4">
    <source>
        <dbReference type="EMBL" id="MBC5604360.1"/>
    </source>
</evidence>
<sequence length="384" mass="44185">MNSFKEKFKIAKILASLFTHSSTPEEEKMYKEWIEGHPENSELGTRILNQENYERNNRLLQQFPPHNAWKRIKPLLDNRQIKIRPTWAHASKYAAVILFILLPTFLLIYKVTEKSISEIAPGVHDGEVTLSNGNTFKLSDHSLPEGAVKVFTIDTEGINYQTPSNKPQVKEMRNTLRTLHGMECHITLSDGTNVHLNAQTRLTYPICFSGKERIVEVEGEAYFNVATDKEHPFIIQTPHNMVKVTGTSFNIRAYDDEPEESVTLVNGSVTINHEGEEYPLAPCQHFVYDKNSSQTSIRNVNTELYTSWESGAFFFINKPLEEVFAYLSKWYGFRYSFRDEAAGKVKIGAYLNRYKNMNPIIDMIEDLNLVRISQKDDTLYITTK</sequence>
<keyword evidence="1" id="KW-1133">Transmembrane helix</keyword>
<proteinExistence type="predicted"/>
<feature type="domain" description="Protein FecR C-terminal" evidence="3">
    <location>
        <begin position="313"/>
        <end position="381"/>
    </location>
</feature>
<gene>
    <name evidence="4" type="ORF">H8S67_06700</name>
</gene>
<evidence type="ECO:0000259" key="2">
    <source>
        <dbReference type="Pfam" id="PF04773"/>
    </source>
</evidence>
<dbReference type="RefSeq" id="WP_186966864.1">
    <property type="nucleotide sequence ID" value="NZ_JACOOE010000002.1"/>
</dbReference>
<keyword evidence="1" id="KW-0472">Membrane</keyword>
<dbReference type="Pfam" id="PF16344">
    <property type="entry name" value="FecR_C"/>
    <property type="match status" value="1"/>
</dbReference>
<feature type="domain" description="FecR protein" evidence="2">
    <location>
        <begin position="175"/>
        <end position="269"/>
    </location>
</feature>
<protein>
    <submittedName>
        <fullName evidence="4">FecR family protein</fullName>
    </submittedName>
</protein>
<name>A0ABR7C982_9BACE</name>
<dbReference type="InterPro" id="IPR012373">
    <property type="entry name" value="Ferrdict_sens_TM"/>
</dbReference>
<comment type="caution">
    <text evidence="4">The sequence shown here is derived from an EMBL/GenBank/DDBJ whole genome shotgun (WGS) entry which is preliminary data.</text>
</comment>
<dbReference type="EMBL" id="JACOOE010000002">
    <property type="protein sequence ID" value="MBC5604360.1"/>
    <property type="molecule type" value="Genomic_DNA"/>
</dbReference>
<evidence type="ECO:0000259" key="3">
    <source>
        <dbReference type="Pfam" id="PF16344"/>
    </source>
</evidence>
<dbReference type="PANTHER" id="PTHR30273">
    <property type="entry name" value="PERIPLASMIC SIGNAL SENSOR AND SIGMA FACTOR ACTIVATOR FECR-RELATED"/>
    <property type="match status" value="1"/>
</dbReference>
<organism evidence="4 5">
    <name type="scientific">Bacteroides difficilis</name>
    <dbReference type="NCBI Taxonomy" id="2763021"/>
    <lineage>
        <taxon>Bacteria</taxon>
        <taxon>Pseudomonadati</taxon>
        <taxon>Bacteroidota</taxon>
        <taxon>Bacteroidia</taxon>
        <taxon>Bacteroidales</taxon>
        <taxon>Bacteroidaceae</taxon>
        <taxon>Bacteroides</taxon>
    </lineage>
</organism>
<dbReference type="Gene3D" id="2.60.120.1440">
    <property type="match status" value="1"/>
</dbReference>
<keyword evidence="1" id="KW-0812">Transmembrane</keyword>
<accession>A0ABR7C982</accession>
<keyword evidence="5" id="KW-1185">Reference proteome</keyword>
<reference evidence="4 5" key="1">
    <citation type="submission" date="2020-08" db="EMBL/GenBank/DDBJ databases">
        <title>Genome public.</title>
        <authorList>
            <person name="Liu C."/>
            <person name="Sun Q."/>
        </authorList>
    </citation>
    <scope>NUCLEOTIDE SEQUENCE [LARGE SCALE GENOMIC DNA]</scope>
    <source>
        <strain evidence="4 5">M27</strain>
    </source>
</reference>
<dbReference type="PIRSF" id="PIRSF018266">
    <property type="entry name" value="FecR"/>
    <property type="match status" value="1"/>
</dbReference>
<dbReference type="Proteomes" id="UP000600600">
    <property type="component" value="Unassembled WGS sequence"/>
</dbReference>
<evidence type="ECO:0000256" key="1">
    <source>
        <dbReference type="SAM" id="Phobius"/>
    </source>
</evidence>
<dbReference type="InterPro" id="IPR006860">
    <property type="entry name" value="FecR"/>
</dbReference>
<dbReference type="Gene3D" id="3.55.50.30">
    <property type="match status" value="1"/>
</dbReference>
<feature type="transmembrane region" description="Helical" evidence="1">
    <location>
        <begin position="90"/>
        <end position="109"/>
    </location>
</feature>
<dbReference type="InterPro" id="IPR032508">
    <property type="entry name" value="FecR_C"/>
</dbReference>
<dbReference type="PANTHER" id="PTHR30273:SF2">
    <property type="entry name" value="PROTEIN FECR"/>
    <property type="match status" value="1"/>
</dbReference>
<evidence type="ECO:0000313" key="5">
    <source>
        <dbReference type="Proteomes" id="UP000600600"/>
    </source>
</evidence>
<dbReference type="Pfam" id="PF04773">
    <property type="entry name" value="FecR"/>
    <property type="match status" value="1"/>
</dbReference>